<protein>
    <submittedName>
        <fullName evidence="1">Uncharacterized protein</fullName>
    </submittedName>
</protein>
<dbReference type="AlphaFoldDB" id="A0A0S4JDI0"/>
<sequence>MRRRVAMLFERCRREPVSNIAKLSRDMTLDEQEKVVALLNTCGDEVKASILTQQRERTAQKHLVVAKRPSLDQLLEIVLNQPSVKDMLERKKAFDEEILIGNAKPDLIERAFYAFKAQRLKCSNKHRERFVEILDSRGEWTTALDVIAATPNPSGKEVELVLKCLQGQWQVALDFAVRNILTSKGVSLAARAASTAGWEFSLRVLKFGAPLSPRDGFDVQQSLLLSGCSWEACLCMIGRMTSLGRNNMLLAVSHLVRHFRFEHAISLVQLLSPISSEWTGFLVKQAEQSGKKQALLFLEQLANYSVVDDVSVVALYLLLADHAAAARALSSNIHNSDEVIAFVCAHARCDGSETLQEYRAALRSRRPCGDPKLAAKIGEVARMIDLTNIDEQHLCASATELLDPLSFWKAFSLTTQQCHTS</sequence>
<proteinExistence type="predicted"/>
<accession>A0A0S4JDI0</accession>
<dbReference type="VEuPathDB" id="TriTrypDB:BSAL_14280"/>
<name>A0A0S4JDI0_BODSA</name>
<evidence type="ECO:0000313" key="1">
    <source>
        <dbReference type="EMBL" id="CUG88227.1"/>
    </source>
</evidence>
<organism evidence="1 2">
    <name type="scientific">Bodo saltans</name>
    <name type="common">Flagellated protozoan</name>
    <dbReference type="NCBI Taxonomy" id="75058"/>
    <lineage>
        <taxon>Eukaryota</taxon>
        <taxon>Discoba</taxon>
        <taxon>Euglenozoa</taxon>
        <taxon>Kinetoplastea</taxon>
        <taxon>Metakinetoplastina</taxon>
        <taxon>Eubodonida</taxon>
        <taxon>Bodonidae</taxon>
        <taxon>Bodo</taxon>
    </lineage>
</organism>
<dbReference type="EMBL" id="CYKH01001627">
    <property type="protein sequence ID" value="CUG88227.1"/>
    <property type="molecule type" value="Genomic_DNA"/>
</dbReference>
<keyword evidence="2" id="KW-1185">Reference proteome</keyword>
<reference evidence="2" key="1">
    <citation type="submission" date="2015-09" db="EMBL/GenBank/DDBJ databases">
        <authorList>
            <consortium name="Pathogen Informatics"/>
        </authorList>
    </citation>
    <scope>NUCLEOTIDE SEQUENCE [LARGE SCALE GENOMIC DNA]</scope>
    <source>
        <strain evidence="2">Lake Konstanz</strain>
    </source>
</reference>
<dbReference type="Proteomes" id="UP000051952">
    <property type="component" value="Unassembled WGS sequence"/>
</dbReference>
<gene>
    <name evidence="1" type="ORF">BSAL_14280</name>
</gene>
<evidence type="ECO:0000313" key="2">
    <source>
        <dbReference type="Proteomes" id="UP000051952"/>
    </source>
</evidence>